<protein>
    <submittedName>
        <fullName evidence="1">Uncharacterized protein</fullName>
    </submittedName>
</protein>
<accession>A0A815UIH8</accession>
<dbReference type="AlphaFoldDB" id="A0A815UIH8"/>
<sequence>MLTNLADILRRAGLRVLEQPGWKTRGH</sequence>
<organism evidence="1 2">
    <name type="scientific">Rotaria sordida</name>
    <dbReference type="NCBI Taxonomy" id="392033"/>
    <lineage>
        <taxon>Eukaryota</taxon>
        <taxon>Metazoa</taxon>
        <taxon>Spiralia</taxon>
        <taxon>Gnathifera</taxon>
        <taxon>Rotifera</taxon>
        <taxon>Eurotatoria</taxon>
        <taxon>Bdelloidea</taxon>
        <taxon>Philodinida</taxon>
        <taxon>Philodinidae</taxon>
        <taxon>Rotaria</taxon>
    </lineage>
</organism>
<dbReference type="EMBL" id="CAJNOO010016884">
    <property type="protein sequence ID" value="CAF1523055.1"/>
    <property type="molecule type" value="Genomic_DNA"/>
</dbReference>
<name>A0A815UIH8_9BILA</name>
<evidence type="ECO:0000313" key="2">
    <source>
        <dbReference type="Proteomes" id="UP000663882"/>
    </source>
</evidence>
<comment type="caution">
    <text evidence="1">The sequence shown here is derived from an EMBL/GenBank/DDBJ whole genome shotgun (WGS) entry which is preliminary data.</text>
</comment>
<dbReference type="Proteomes" id="UP000663882">
    <property type="component" value="Unassembled WGS sequence"/>
</dbReference>
<evidence type="ECO:0000313" key="1">
    <source>
        <dbReference type="EMBL" id="CAF1523055.1"/>
    </source>
</evidence>
<proteinExistence type="predicted"/>
<gene>
    <name evidence="1" type="ORF">RFH988_LOCUS39340</name>
</gene>
<feature type="non-terminal residue" evidence="1">
    <location>
        <position position="27"/>
    </location>
</feature>
<reference evidence="1" key="1">
    <citation type="submission" date="2021-02" db="EMBL/GenBank/DDBJ databases">
        <authorList>
            <person name="Nowell W R."/>
        </authorList>
    </citation>
    <scope>NUCLEOTIDE SEQUENCE</scope>
</reference>